<name>A0A8X6IWY1_9ARAC</name>
<keyword evidence="2" id="KW-1185">Reference proteome</keyword>
<evidence type="ECO:0000313" key="2">
    <source>
        <dbReference type="Proteomes" id="UP000886998"/>
    </source>
</evidence>
<dbReference type="EMBL" id="BMAV01027722">
    <property type="protein sequence ID" value="GFS61760.1"/>
    <property type="molecule type" value="Genomic_DNA"/>
</dbReference>
<organism evidence="1 2">
    <name type="scientific">Trichonephila inaurata madagascariensis</name>
    <dbReference type="NCBI Taxonomy" id="2747483"/>
    <lineage>
        <taxon>Eukaryota</taxon>
        <taxon>Metazoa</taxon>
        <taxon>Ecdysozoa</taxon>
        <taxon>Arthropoda</taxon>
        <taxon>Chelicerata</taxon>
        <taxon>Arachnida</taxon>
        <taxon>Araneae</taxon>
        <taxon>Araneomorphae</taxon>
        <taxon>Entelegynae</taxon>
        <taxon>Araneoidea</taxon>
        <taxon>Nephilidae</taxon>
        <taxon>Trichonephila</taxon>
        <taxon>Trichonephila inaurata</taxon>
    </lineage>
</organism>
<reference evidence="1" key="1">
    <citation type="submission" date="2020-08" db="EMBL/GenBank/DDBJ databases">
        <title>Multicomponent nature underlies the extraordinary mechanical properties of spider dragline silk.</title>
        <authorList>
            <person name="Kono N."/>
            <person name="Nakamura H."/>
            <person name="Mori M."/>
            <person name="Yoshida Y."/>
            <person name="Ohtoshi R."/>
            <person name="Malay A.D."/>
            <person name="Moran D.A.P."/>
            <person name="Tomita M."/>
            <person name="Numata K."/>
            <person name="Arakawa K."/>
        </authorList>
    </citation>
    <scope>NUCLEOTIDE SEQUENCE</scope>
</reference>
<protein>
    <submittedName>
        <fullName evidence="1">Uncharacterized protein</fullName>
    </submittedName>
</protein>
<gene>
    <name evidence="1" type="ORF">TNIN_475751</name>
</gene>
<accession>A0A8X6IWY1</accession>
<comment type="caution">
    <text evidence="1">The sequence shown here is derived from an EMBL/GenBank/DDBJ whole genome shotgun (WGS) entry which is preliminary data.</text>
</comment>
<sequence>MNEDFSDHSQTGERLENVAYVRGESSAKRPFLKSITSTADDGWKYQISTHCSRDYCAIKYTERFGGSSRQLWNGRVFTLIVVETSTTQIYRFRFSYKFSMCDSMDDFHNVF</sequence>
<proteinExistence type="predicted"/>
<dbReference type="AlphaFoldDB" id="A0A8X6IWY1"/>
<dbReference type="OrthoDB" id="10411015at2759"/>
<evidence type="ECO:0000313" key="1">
    <source>
        <dbReference type="EMBL" id="GFS61760.1"/>
    </source>
</evidence>
<dbReference type="Proteomes" id="UP000886998">
    <property type="component" value="Unassembled WGS sequence"/>
</dbReference>